<name>A0A0A9CC81_ARUDO</name>
<evidence type="ECO:0000313" key="1">
    <source>
        <dbReference type="EMBL" id="JAD72053.1"/>
    </source>
</evidence>
<sequence length="44" mass="4933">MLHCWGAENGLMSDHAVLPCSECLQVPVSTFLVSIIQCFVRKRL</sequence>
<reference evidence="1" key="1">
    <citation type="submission" date="2014-09" db="EMBL/GenBank/DDBJ databases">
        <authorList>
            <person name="Magalhaes I.L.F."/>
            <person name="Oliveira U."/>
            <person name="Santos F.R."/>
            <person name="Vidigal T.H.D.A."/>
            <person name="Brescovit A.D."/>
            <person name="Santos A.J."/>
        </authorList>
    </citation>
    <scope>NUCLEOTIDE SEQUENCE</scope>
    <source>
        <tissue evidence="1">Shoot tissue taken approximately 20 cm above the soil surface</tissue>
    </source>
</reference>
<dbReference type="EMBL" id="GBRH01225842">
    <property type="protein sequence ID" value="JAD72053.1"/>
    <property type="molecule type" value="Transcribed_RNA"/>
</dbReference>
<reference evidence="1" key="2">
    <citation type="journal article" date="2015" name="Data Brief">
        <title>Shoot transcriptome of the giant reed, Arundo donax.</title>
        <authorList>
            <person name="Barrero R.A."/>
            <person name="Guerrero F.D."/>
            <person name="Moolhuijzen P."/>
            <person name="Goolsby J.A."/>
            <person name="Tidwell J."/>
            <person name="Bellgard S.E."/>
            <person name="Bellgard M.I."/>
        </authorList>
    </citation>
    <scope>NUCLEOTIDE SEQUENCE</scope>
    <source>
        <tissue evidence="1">Shoot tissue taken approximately 20 cm above the soil surface</tissue>
    </source>
</reference>
<proteinExistence type="predicted"/>
<organism evidence="1">
    <name type="scientific">Arundo donax</name>
    <name type="common">Giant reed</name>
    <name type="synonym">Donax arundinaceus</name>
    <dbReference type="NCBI Taxonomy" id="35708"/>
    <lineage>
        <taxon>Eukaryota</taxon>
        <taxon>Viridiplantae</taxon>
        <taxon>Streptophyta</taxon>
        <taxon>Embryophyta</taxon>
        <taxon>Tracheophyta</taxon>
        <taxon>Spermatophyta</taxon>
        <taxon>Magnoliopsida</taxon>
        <taxon>Liliopsida</taxon>
        <taxon>Poales</taxon>
        <taxon>Poaceae</taxon>
        <taxon>PACMAD clade</taxon>
        <taxon>Arundinoideae</taxon>
        <taxon>Arundineae</taxon>
        <taxon>Arundo</taxon>
    </lineage>
</organism>
<dbReference type="AlphaFoldDB" id="A0A0A9CC81"/>
<accession>A0A0A9CC81</accession>
<protein>
    <submittedName>
        <fullName evidence="1">Uncharacterized protein</fullName>
    </submittedName>
</protein>